<keyword evidence="1" id="KW-0808">Transferase</keyword>
<dbReference type="Pfam" id="PF13469">
    <property type="entry name" value="Sulfotransfer_3"/>
    <property type="match status" value="1"/>
</dbReference>
<dbReference type="EMBL" id="JBHUKR010000004">
    <property type="protein sequence ID" value="MFD2415750.1"/>
    <property type="molecule type" value="Genomic_DNA"/>
</dbReference>
<reference evidence="2" key="1">
    <citation type="journal article" date="2019" name="Int. J. Syst. Evol. Microbiol.">
        <title>The Global Catalogue of Microorganisms (GCM) 10K type strain sequencing project: providing services to taxonomists for standard genome sequencing and annotation.</title>
        <authorList>
            <consortium name="The Broad Institute Genomics Platform"/>
            <consortium name="The Broad Institute Genome Sequencing Center for Infectious Disease"/>
            <person name="Wu L."/>
            <person name="Ma J."/>
        </authorList>
    </citation>
    <scope>NUCLEOTIDE SEQUENCE [LARGE SCALE GENOMIC DNA]</scope>
    <source>
        <strain evidence="2">CGMCC 4.7645</strain>
    </source>
</reference>
<dbReference type="PANTHER" id="PTHR36451">
    <property type="entry name" value="PAPS-DEPENDENT SULFOTRANSFERASE STF3"/>
    <property type="match status" value="1"/>
</dbReference>
<dbReference type="EC" id="2.8.2.-" evidence="1"/>
<organism evidence="1 2">
    <name type="scientific">Amycolatopsis pigmentata</name>
    <dbReference type="NCBI Taxonomy" id="450801"/>
    <lineage>
        <taxon>Bacteria</taxon>
        <taxon>Bacillati</taxon>
        <taxon>Actinomycetota</taxon>
        <taxon>Actinomycetes</taxon>
        <taxon>Pseudonocardiales</taxon>
        <taxon>Pseudonocardiaceae</taxon>
        <taxon>Amycolatopsis</taxon>
    </lineage>
</organism>
<dbReference type="InterPro" id="IPR052736">
    <property type="entry name" value="Stf3_sulfotransferase"/>
</dbReference>
<protein>
    <submittedName>
        <fullName evidence="1">Sulfotransferase family protein</fullName>
        <ecNumber evidence="1">2.8.2.-</ecNumber>
    </submittedName>
</protein>
<gene>
    <name evidence="1" type="ORF">ACFSXZ_05350</name>
</gene>
<sequence>MPANHQSIRIDDLRNPVLTDAARRTIEHAERDPVDLTEDAVLSSASELTGLTDFGPGTFRAGLRRQLADTTGTPLDRAEMFRSVVRNLAIRLRFHDLLGRHPEIRDLRIEKPVIIVGPSRSGTTYLQGTIAADSRLRSLRLREAADPFLEAGGKPLADSGEILSIAGGEGGKPSMVLPGVRTDLLPHLATILQLGPDDVAQENMLMDSNFPIDDEDQAPHYAYMATMLKALQWLRGPDRWVLKAPQHCQYLRLLLANFPGATFVMTHRDPVAMVQSLATMFAYVTRLRSAEVDVDAIFAAAADRIEGMLRARMRDRPLIPDDQVVDVLFHEFTADQLSAVRRIYAAAGLTVTDELCENIATFNAEHRRYRQQRIVHDLRADFGVDPEKLRERFDFYYQCHPVRLEVR</sequence>
<dbReference type="RefSeq" id="WP_378261827.1">
    <property type="nucleotide sequence ID" value="NZ_JBHUKR010000004.1"/>
</dbReference>
<evidence type="ECO:0000313" key="1">
    <source>
        <dbReference type="EMBL" id="MFD2415750.1"/>
    </source>
</evidence>
<dbReference type="Proteomes" id="UP001597417">
    <property type="component" value="Unassembled WGS sequence"/>
</dbReference>
<dbReference type="GO" id="GO:0016740">
    <property type="term" value="F:transferase activity"/>
    <property type="evidence" value="ECO:0007669"/>
    <property type="project" value="UniProtKB-KW"/>
</dbReference>
<dbReference type="SUPFAM" id="SSF52540">
    <property type="entry name" value="P-loop containing nucleoside triphosphate hydrolases"/>
    <property type="match status" value="1"/>
</dbReference>
<name>A0ABW5FNG0_9PSEU</name>
<accession>A0ABW5FNG0</accession>
<dbReference type="InterPro" id="IPR027417">
    <property type="entry name" value="P-loop_NTPase"/>
</dbReference>
<comment type="caution">
    <text evidence="1">The sequence shown here is derived from an EMBL/GenBank/DDBJ whole genome shotgun (WGS) entry which is preliminary data.</text>
</comment>
<keyword evidence="2" id="KW-1185">Reference proteome</keyword>
<dbReference type="Gene3D" id="3.40.50.300">
    <property type="entry name" value="P-loop containing nucleotide triphosphate hydrolases"/>
    <property type="match status" value="1"/>
</dbReference>
<evidence type="ECO:0000313" key="2">
    <source>
        <dbReference type="Proteomes" id="UP001597417"/>
    </source>
</evidence>
<proteinExistence type="predicted"/>
<dbReference type="PANTHER" id="PTHR36451:SF1">
    <property type="entry name" value="OMEGA-HYDROXY-BETA-DIHYDROMENAQUINONE-9 SULFOTRANSFERASE STF3"/>
    <property type="match status" value="1"/>
</dbReference>